<evidence type="ECO:0000256" key="2">
    <source>
        <dbReference type="ARBA" id="ARBA00004141"/>
    </source>
</evidence>
<dbReference type="SUPFAM" id="SSF117100">
    <property type="entry name" value="Beta-galactosidase LacA, domain 3"/>
    <property type="match status" value="1"/>
</dbReference>
<evidence type="ECO:0000259" key="12">
    <source>
        <dbReference type="SMART" id="SM01029"/>
    </source>
</evidence>
<evidence type="ECO:0000313" key="13">
    <source>
        <dbReference type="EMBL" id="KAF8670796.1"/>
    </source>
</evidence>
<dbReference type="Gene3D" id="2.60.120.260">
    <property type="entry name" value="Galactose-binding domain-like"/>
    <property type="match status" value="3"/>
</dbReference>
<dbReference type="InterPro" id="IPR025300">
    <property type="entry name" value="BetaGal_jelly_roll_dom"/>
</dbReference>
<dbReference type="GO" id="GO:0016020">
    <property type="term" value="C:membrane"/>
    <property type="evidence" value="ECO:0007669"/>
    <property type="project" value="UniProtKB-SubCell"/>
</dbReference>
<evidence type="ECO:0000256" key="1">
    <source>
        <dbReference type="ARBA" id="ARBA00001412"/>
    </source>
</evidence>
<evidence type="ECO:0000256" key="10">
    <source>
        <dbReference type="SAM" id="MobiDB-lite"/>
    </source>
</evidence>
<dbReference type="EC" id="3.2.1.23" evidence="4"/>
<keyword evidence="7" id="KW-0325">Glycoprotein</keyword>
<comment type="similarity">
    <text evidence="3 9">Belongs to the glycosyl hydrolase 35 family.</text>
</comment>
<feature type="transmembrane region" description="Helical" evidence="11">
    <location>
        <begin position="24"/>
        <end position="44"/>
    </location>
</feature>
<dbReference type="SUPFAM" id="SSF49785">
    <property type="entry name" value="Galactose-binding domain-like"/>
    <property type="match status" value="2"/>
</dbReference>
<dbReference type="Pfam" id="PF10435">
    <property type="entry name" value="BetaGal_dom2"/>
    <property type="match status" value="1"/>
</dbReference>
<evidence type="ECO:0000256" key="3">
    <source>
        <dbReference type="ARBA" id="ARBA00009809"/>
    </source>
</evidence>
<dbReference type="GO" id="GO:0004565">
    <property type="term" value="F:beta-galactosidase activity"/>
    <property type="evidence" value="ECO:0007669"/>
    <property type="project" value="UniProtKB-EC"/>
</dbReference>
<dbReference type="PANTHER" id="PTHR23421">
    <property type="entry name" value="BETA-GALACTOSIDASE RELATED"/>
    <property type="match status" value="1"/>
</dbReference>
<reference evidence="13" key="1">
    <citation type="submission" date="2020-09" db="EMBL/GenBank/DDBJ databases">
        <title>Comparative genome analyses of four rice-infecting Rhizoctonia solani isolates reveal extensive enrichment of homogalacturonan modification genes.</title>
        <authorList>
            <person name="Lee D.-Y."/>
            <person name="Jeon J."/>
            <person name="Kim K.-T."/>
            <person name="Cheong K."/>
            <person name="Song H."/>
            <person name="Choi G."/>
            <person name="Ko J."/>
            <person name="Opiyo S.O."/>
            <person name="Zuo S."/>
            <person name="Madhav S."/>
            <person name="Lee Y.-H."/>
            <person name="Wang G.-L."/>
        </authorList>
    </citation>
    <scope>NUCLEOTIDE SEQUENCE</scope>
    <source>
        <strain evidence="13">AG1-IA YN-7</strain>
    </source>
</reference>
<protein>
    <recommendedName>
        <fullName evidence="4">beta-galactosidase</fullName>
        <ecNumber evidence="4">3.2.1.23</ecNumber>
    </recommendedName>
</protein>
<dbReference type="SUPFAM" id="SSF51011">
    <property type="entry name" value="Glycosyl hydrolase domain"/>
    <property type="match status" value="1"/>
</dbReference>
<dbReference type="Pfam" id="PF01301">
    <property type="entry name" value="Glyco_hydro_35"/>
    <property type="match status" value="1"/>
</dbReference>
<evidence type="ECO:0000256" key="7">
    <source>
        <dbReference type="ARBA" id="ARBA00023180"/>
    </source>
</evidence>
<dbReference type="EMBL" id="JACYCC010000233">
    <property type="protein sequence ID" value="KAF8670796.1"/>
    <property type="molecule type" value="Genomic_DNA"/>
</dbReference>
<comment type="caution">
    <text evidence="13">The sequence shown here is derived from an EMBL/GenBank/DDBJ whole genome shotgun (WGS) entry which is preliminary data.</text>
</comment>
<feature type="transmembrane region" description="Helical" evidence="11">
    <location>
        <begin position="470"/>
        <end position="493"/>
    </location>
</feature>
<dbReference type="InterPro" id="IPR036259">
    <property type="entry name" value="MFS_trans_sf"/>
</dbReference>
<dbReference type="Proteomes" id="UP000650582">
    <property type="component" value="Unassembled WGS sequence"/>
</dbReference>
<feature type="transmembrane region" description="Helical" evidence="11">
    <location>
        <begin position="155"/>
        <end position="176"/>
    </location>
</feature>
<feature type="transmembrane region" description="Helical" evidence="11">
    <location>
        <begin position="91"/>
        <end position="111"/>
    </location>
</feature>
<keyword evidence="8" id="KW-0326">Glycosidase</keyword>
<dbReference type="Gene3D" id="2.102.20.10">
    <property type="entry name" value="Beta-galactosidase, domain 2"/>
    <property type="match status" value="1"/>
</dbReference>
<dbReference type="InterPro" id="IPR037110">
    <property type="entry name" value="Betagal_dom2_sf"/>
</dbReference>
<accession>A0A8H7GZQ6</accession>
<proteinExistence type="inferred from homology"/>
<feature type="transmembrane region" description="Helical" evidence="11">
    <location>
        <begin position="123"/>
        <end position="143"/>
    </location>
</feature>
<feature type="transmembrane region" description="Helical" evidence="11">
    <location>
        <begin position="378"/>
        <end position="401"/>
    </location>
</feature>
<dbReference type="InterPro" id="IPR025972">
    <property type="entry name" value="BetaGal_dom3"/>
</dbReference>
<evidence type="ECO:0000313" key="14">
    <source>
        <dbReference type="Proteomes" id="UP000650582"/>
    </source>
</evidence>
<name>A0A8H7GZQ6_9AGAM</name>
<feature type="region of interest" description="Disordered" evidence="10">
    <location>
        <begin position="182"/>
        <end position="213"/>
    </location>
</feature>
<feature type="transmembrane region" description="Helical" evidence="11">
    <location>
        <begin position="265"/>
        <end position="284"/>
    </location>
</feature>
<dbReference type="GO" id="GO:0022857">
    <property type="term" value="F:transmembrane transporter activity"/>
    <property type="evidence" value="ECO:0007669"/>
    <property type="project" value="InterPro"/>
</dbReference>
<feature type="transmembrane region" description="Helical" evidence="11">
    <location>
        <begin position="413"/>
        <end position="431"/>
    </location>
</feature>
<dbReference type="InterPro" id="IPR008979">
    <property type="entry name" value="Galactose-bd-like_sf"/>
</dbReference>
<dbReference type="Pfam" id="PF13363">
    <property type="entry name" value="BetaGal_dom3"/>
    <property type="match status" value="1"/>
</dbReference>
<comment type="catalytic activity">
    <reaction evidence="1">
        <text>Hydrolysis of terminal non-reducing beta-D-galactose residues in beta-D-galactosides.</text>
        <dbReference type="EC" id="3.2.1.23"/>
    </reaction>
</comment>
<dbReference type="Gene3D" id="2.60.390.10">
    <property type="entry name" value="Beta-galactosidase, domain 3"/>
    <property type="match status" value="1"/>
</dbReference>
<dbReference type="Gene3D" id="1.20.1250.20">
    <property type="entry name" value="MFS general substrate transporter like domains"/>
    <property type="match status" value="1"/>
</dbReference>
<feature type="domain" description="Beta-galactosidase" evidence="12">
    <location>
        <begin position="975"/>
        <end position="1148"/>
    </location>
</feature>
<dbReference type="InterPro" id="IPR031330">
    <property type="entry name" value="Gly_Hdrlase_35_cat"/>
</dbReference>
<comment type="subcellular location">
    <subcellularLocation>
        <location evidence="2">Membrane</location>
        <topology evidence="2">Multi-pass membrane protein</topology>
    </subcellularLocation>
</comment>
<keyword evidence="5" id="KW-0732">Signal</keyword>
<evidence type="ECO:0000256" key="11">
    <source>
        <dbReference type="SAM" id="Phobius"/>
    </source>
</evidence>
<keyword evidence="11" id="KW-0812">Transmembrane</keyword>
<feature type="transmembrane region" description="Helical" evidence="11">
    <location>
        <begin position="319"/>
        <end position="340"/>
    </location>
</feature>
<dbReference type="GO" id="GO:0005975">
    <property type="term" value="P:carbohydrate metabolic process"/>
    <property type="evidence" value="ECO:0007669"/>
    <property type="project" value="InterPro"/>
</dbReference>
<feature type="transmembrane region" description="Helical" evidence="11">
    <location>
        <begin position="51"/>
        <end position="71"/>
    </location>
</feature>
<organism evidence="13 14">
    <name type="scientific">Rhizoctonia solani</name>
    <dbReference type="NCBI Taxonomy" id="456999"/>
    <lineage>
        <taxon>Eukaryota</taxon>
        <taxon>Fungi</taxon>
        <taxon>Dikarya</taxon>
        <taxon>Basidiomycota</taxon>
        <taxon>Agaricomycotina</taxon>
        <taxon>Agaricomycetes</taxon>
        <taxon>Cantharellales</taxon>
        <taxon>Ceratobasidiaceae</taxon>
        <taxon>Rhizoctonia</taxon>
    </lineage>
</organism>
<dbReference type="InterPro" id="IPR018954">
    <property type="entry name" value="Betagal_dom2"/>
</dbReference>
<dbReference type="SUPFAM" id="SSF103473">
    <property type="entry name" value="MFS general substrate transporter"/>
    <property type="match status" value="1"/>
</dbReference>
<dbReference type="Pfam" id="PF13364">
    <property type="entry name" value="BetaGal_ABD2"/>
    <property type="match status" value="1"/>
</dbReference>
<evidence type="ECO:0000256" key="4">
    <source>
        <dbReference type="ARBA" id="ARBA00012756"/>
    </source>
</evidence>
<dbReference type="InterPro" id="IPR036833">
    <property type="entry name" value="BetaGal_dom3_sf"/>
</dbReference>
<gene>
    <name evidence="13" type="ORF">RHS04_08553</name>
</gene>
<sequence>MQVYSAYAPQLGHKLNLNHTQLNVIGIAGNIGVYFFAPISGWIVDRRGPKIPLFVASVLLFLGYGGISFLFSNTIPQVNIPNSWPLTPLVSALTLCSFATGVAGSAGIISAMNAGVRVTEDKYHASATGGINSAFGLSAFFFSTLARELFPGRTGAFLTVLCLGTGSAVLLGAILVRPPPLGPIRLETEEDGENQEREEEPEREEERRPFWTEHTPLRTGTVDESILYGEQNPWASQAATPNASGAATPNTNGSRIDKVEDVHGIALFTSLDFLIIFGIVGLLGGPGLMYINNVGSIVQALFASAGEGWSRREAEKAQASQVGIISVCSFVGRFVIGFLADHLSHNHTIPRTSCLLLSATIGIVAISLLLNVTDVSRLWYVSGLWGISYGTVFALFPALVLERFGMPHFAQNAGLMGIAAALFGNVYNYTFGRNFDNHSQPAFLEPVEPVEPVGEGLICLEGRGCYIASIYIALGSCCVGLLLSGVATWRIILDARRYETSPYEACQRDLHEQTKPHTSTSLPEALGVYRLNGADHHHTSTSANGRICLMYRITTSSWRFGPLISAECRLVVSNFPIALTGPERGALSPSYLTASHGDINSRLVLLLAGLAMVKSNVDLSQQYVPSPGSLGFYAGNSSAVVTFDQHSLLLDGKRIMVFSGEFHPWRLPSTAPWRDVLEKMKAAGFNAVSIYFHWRLSESKRGNLNFEGYLSVTRFLEIAKDVGILVIVRPGPYINAETTGGGYPGWLTNVPDTARSNGSDFTPAWKPYIRAASEYTAPYQYPDGSVTLVQSENEYSMDNPSDKTTYGHTDHMKWVIEEMRSSGITRVPITHNDRKPDGQFASGPAKVDLCVWDGYPLGFDCSNPDVHQKRNLAEPLYLAEYQGGAFDPCSGPDYEECYKLINEQFANVFYKNNYAAGTYLQNLYMTYGGTNWGNLTTPTVYTSYDYTKPVSEDRSFTAKYSEIKLQALFLHGTPHYHLAGRISTDATHASLNYIWTTHLATPKGQNLYIIRQTSTTRTGRAEFDFKVNTTAGEVVLHSAALNGRESKIIVSEYPFGNILLAYICVVGTWNNSNYVATWTTIDGQDNILLYISNQTSITALHTSSTSKPIVSGSSSVTASISNGTALISGVPLSNGLVRVAVGNTSVGTSGNGRYDLSPRTGSVLVFGPYLARNATINGSTLDITGDAQSATTTKLEVLAPSIIEHVTFDGQPVTVSKSTTGTLKGSIRKCTDSLPEVALDFDDSEWITADKSLTLRPARFRPLAGKTVLYSGEYGFHHGQCDPRNYGGCELIRDQVTPCIAGDLKEMPLARGYNFGFSAFLNGQFLGSGQGRAATDPAGQLDLICDTPRGIRGYELIGDRGDFSSWKLAGTVDGEDTRDTLRGPMNQRELYTERIGAIYTNYSTTSWNSTGCSPSAGITLDRAGTTAYKTKLTLDIDKHADVPLAFRFERTLGKSYRVMVYVNEWQFGKFVSNFGPQTVYPVPEGILDHRGENDVVLVLWSLDGADANVANVELIATNVLFSSKEVINGLVN</sequence>
<keyword evidence="11" id="KW-1133">Transmembrane helix</keyword>
<evidence type="ECO:0000256" key="8">
    <source>
        <dbReference type="ARBA" id="ARBA00023295"/>
    </source>
</evidence>
<feature type="compositionally biased region" description="Acidic residues" evidence="10">
    <location>
        <begin position="188"/>
        <end position="203"/>
    </location>
</feature>
<dbReference type="InterPro" id="IPR001944">
    <property type="entry name" value="Glycoside_Hdrlase_35"/>
</dbReference>
<feature type="transmembrane region" description="Helical" evidence="11">
    <location>
        <begin position="352"/>
        <end position="372"/>
    </location>
</feature>
<dbReference type="PRINTS" id="PR00742">
    <property type="entry name" value="GLHYDRLASE35"/>
</dbReference>
<dbReference type="Pfam" id="PF07690">
    <property type="entry name" value="MFS_1"/>
    <property type="match status" value="1"/>
</dbReference>
<dbReference type="InterPro" id="IPR017853">
    <property type="entry name" value="GH"/>
</dbReference>
<dbReference type="SMART" id="SM01029">
    <property type="entry name" value="BetaGal_dom2"/>
    <property type="match status" value="1"/>
</dbReference>
<evidence type="ECO:0000256" key="5">
    <source>
        <dbReference type="ARBA" id="ARBA00022729"/>
    </source>
</evidence>
<keyword evidence="6" id="KW-0378">Hydrolase</keyword>
<dbReference type="InterPro" id="IPR011701">
    <property type="entry name" value="MFS"/>
</dbReference>
<keyword evidence="11" id="KW-0472">Membrane</keyword>
<dbReference type="SUPFAM" id="SSF51445">
    <property type="entry name" value="(Trans)glycosidases"/>
    <property type="match status" value="1"/>
</dbReference>
<evidence type="ECO:0000256" key="6">
    <source>
        <dbReference type="ARBA" id="ARBA00022801"/>
    </source>
</evidence>
<evidence type="ECO:0000256" key="9">
    <source>
        <dbReference type="RuleBase" id="RU003679"/>
    </source>
</evidence>
<dbReference type="Gene3D" id="3.20.20.80">
    <property type="entry name" value="Glycosidases"/>
    <property type="match status" value="1"/>
</dbReference>